<dbReference type="EnsemblProtists" id="EOD17474">
    <property type="protein sequence ID" value="EOD17474"/>
    <property type="gene ID" value="EMIHUDRAFT_451431"/>
</dbReference>
<dbReference type="Gene3D" id="1.20.58.400">
    <property type="entry name" value="t-snare proteins"/>
    <property type="match status" value="1"/>
</dbReference>
<evidence type="ECO:0000259" key="11">
    <source>
        <dbReference type="Pfam" id="PF05008"/>
    </source>
</evidence>
<dbReference type="GO" id="GO:0006906">
    <property type="term" value="P:vesicle fusion"/>
    <property type="evidence" value="ECO:0007669"/>
    <property type="project" value="TreeGrafter"/>
</dbReference>
<dbReference type="CDD" id="cd15862">
    <property type="entry name" value="SNARE_Vti1"/>
    <property type="match status" value="1"/>
</dbReference>
<evidence type="ECO:0000256" key="9">
    <source>
        <dbReference type="SAM" id="MobiDB-lite"/>
    </source>
</evidence>
<dbReference type="AlphaFoldDB" id="A0A0D3J1T9"/>
<sequence>MRASLEEYEDEYRAHSSEAAAHLETARATADRDDRQQAAAAASRSIDAAREVVSMLEMEAGALPKTERAPLSSRIRAYRSELTDLSRRLREATRADARQAAAVASDCIREELFSAASGDGGGRDESERMLANSDRLASSTNRLREAHAATLDMEERGAAIMGDLARQRETLMRTRGTLGAAREGLEASRRVLRQMGRRAATNKAVLRGIFAVVLLMFLWIAWPSAEAPSPPVG</sequence>
<keyword evidence="3 10" id="KW-0812">Transmembrane</keyword>
<dbReference type="GO" id="GO:0031201">
    <property type="term" value="C:SNARE complex"/>
    <property type="evidence" value="ECO:0007669"/>
    <property type="project" value="TreeGrafter"/>
</dbReference>
<organism evidence="12 13">
    <name type="scientific">Emiliania huxleyi (strain CCMP1516)</name>
    <dbReference type="NCBI Taxonomy" id="280463"/>
    <lineage>
        <taxon>Eukaryota</taxon>
        <taxon>Haptista</taxon>
        <taxon>Haptophyta</taxon>
        <taxon>Prymnesiophyceae</taxon>
        <taxon>Isochrysidales</taxon>
        <taxon>Noelaerhabdaceae</taxon>
        <taxon>Emiliania</taxon>
    </lineage>
</organism>
<dbReference type="PANTHER" id="PTHR21230">
    <property type="entry name" value="VESICLE TRANSPORT V-SNARE PROTEIN VTI1-RELATED"/>
    <property type="match status" value="1"/>
</dbReference>
<comment type="similarity">
    <text evidence="1">Belongs to the VTI1 family.</text>
</comment>
<dbReference type="InterPro" id="IPR038407">
    <property type="entry name" value="v-SNARE_N_sf"/>
</dbReference>
<evidence type="ECO:0000256" key="10">
    <source>
        <dbReference type="SAM" id="Phobius"/>
    </source>
</evidence>
<evidence type="ECO:0000256" key="4">
    <source>
        <dbReference type="ARBA" id="ARBA00022927"/>
    </source>
</evidence>
<accession>A0A0D3J1T9</accession>
<dbReference type="InterPro" id="IPR027027">
    <property type="entry name" value="GOSR2/Membrin/Bos1"/>
</dbReference>
<reference evidence="13" key="1">
    <citation type="journal article" date="2013" name="Nature">
        <title>Pan genome of the phytoplankton Emiliania underpins its global distribution.</title>
        <authorList>
            <person name="Read B.A."/>
            <person name="Kegel J."/>
            <person name="Klute M.J."/>
            <person name="Kuo A."/>
            <person name="Lefebvre S.C."/>
            <person name="Maumus F."/>
            <person name="Mayer C."/>
            <person name="Miller J."/>
            <person name="Monier A."/>
            <person name="Salamov A."/>
            <person name="Young J."/>
            <person name="Aguilar M."/>
            <person name="Claverie J.M."/>
            <person name="Frickenhaus S."/>
            <person name="Gonzalez K."/>
            <person name="Herman E.K."/>
            <person name="Lin Y.C."/>
            <person name="Napier J."/>
            <person name="Ogata H."/>
            <person name="Sarno A.F."/>
            <person name="Shmutz J."/>
            <person name="Schroeder D."/>
            <person name="de Vargas C."/>
            <person name="Verret F."/>
            <person name="von Dassow P."/>
            <person name="Valentin K."/>
            <person name="Van de Peer Y."/>
            <person name="Wheeler G."/>
            <person name="Dacks J.B."/>
            <person name="Delwiche C.F."/>
            <person name="Dyhrman S.T."/>
            <person name="Glockner G."/>
            <person name="John U."/>
            <person name="Richards T."/>
            <person name="Worden A.Z."/>
            <person name="Zhang X."/>
            <person name="Grigoriev I.V."/>
            <person name="Allen A.E."/>
            <person name="Bidle K."/>
            <person name="Borodovsky M."/>
            <person name="Bowler C."/>
            <person name="Brownlee C."/>
            <person name="Cock J.M."/>
            <person name="Elias M."/>
            <person name="Gladyshev V.N."/>
            <person name="Groth M."/>
            <person name="Guda C."/>
            <person name="Hadaegh A."/>
            <person name="Iglesias-Rodriguez M.D."/>
            <person name="Jenkins J."/>
            <person name="Jones B.M."/>
            <person name="Lawson T."/>
            <person name="Leese F."/>
            <person name="Lindquist E."/>
            <person name="Lobanov A."/>
            <person name="Lomsadze A."/>
            <person name="Malik S.B."/>
            <person name="Marsh M.E."/>
            <person name="Mackinder L."/>
            <person name="Mock T."/>
            <person name="Mueller-Roeber B."/>
            <person name="Pagarete A."/>
            <person name="Parker M."/>
            <person name="Probert I."/>
            <person name="Quesneville H."/>
            <person name="Raines C."/>
            <person name="Rensing S.A."/>
            <person name="Riano-Pachon D.M."/>
            <person name="Richier S."/>
            <person name="Rokitta S."/>
            <person name="Shiraiwa Y."/>
            <person name="Soanes D.M."/>
            <person name="van der Giezen M."/>
            <person name="Wahlund T.M."/>
            <person name="Williams B."/>
            <person name="Wilson W."/>
            <person name="Wolfe G."/>
            <person name="Wurch L.L."/>
        </authorList>
    </citation>
    <scope>NUCLEOTIDE SEQUENCE</scope>
</reference>
<dbReference type="PaxDb" id="2903-EOD17474"/>
<dbReference type="GO" id="GO:0005794">
    <property type="term" value="C:Golgi apparatus"/>
    <property type="evidence" value="ECO:0007669"/>
    <property type="project" value="InterPro"/>
</dbReference>
<dbReference type="GO" id="GO:0012507">
    <property type="term" value="C:ER to Golgi transport vesicle membrane"/>
    <property type="evidence" value="ECO:0007669"/>
    <property type="project" value="TreeGrafter"/>
</dbReference>
<dbReference type="GO" id="GO:0000149">
    <property type="term" value="F:SNARE binding"/>
    <property type="evidence" value="ECO:0007669"/>
    <property type="project" value="TreeGrafter"/>
</dbReference>
<dbReference type="GO" id="GO:0005484">
    <property type="term" value="F:SNAP receptor activity"/>
    <property type="evidence" value="ECO:0007669"/>
    <property type="project" value="InterPro"/>
</dbReference>
<feature type="region of interest" description="Disordered" evidence="9">
    <location>
        <begin position="23"/>
        <end position="43"/>
    </location>
</feature>
<evidence type="ECO:0000256" key="6">
    <source>
        <dbReference type="ARBA" id="ARBA00023054"/>
    </source>
</evidence>
<evidence type="ECO:0000256" key="8">
    <source>
        <dbReference type="ARBA" id="ARBA00046280"/>
    </source>
</evidence>
<dbReference type="PIRSF" id="PIRSF028865">
    <property type="entry name" value="Membrin-2"/>
    <property type="match status" value="1"/>
</dbReference>
<dbReference type="Proteomes" id="UP000013827">
    <property type="component" value="Unassembled WGS sequence"/>
</dbReference>
<dbReference type="GO" id="GO:0005789">
    <property type="term" value="C:endoplasmic reticulum membrane"/>
    <property type="evidence" value="ECO:0007669"/>
    <property type="project" value="TreeGrafter"/>
</dbReference>
<dbReference type="Gene3D" id="1.20.5.110">
    <property type="match status" value="1"/>
</dbReference>
<keyword evidence="6" id="KW-0175">Coiled coil</keyword>
<dbReference type="PANTHER" id="PTHR21230:SF26">
    <property type="entry name" value="VESICLE TRANSPORT THROUGH INTERACTION WITH T-SNARES HOMOLOG 1A"/>
    <property type="match status" value="1"/>
</dbReference>
<dbReference type="SUPFAM" id="SSF47661">
    <property type="entry name" value="t-snare proteins"/>
    <property type="match status" value="1"/>
</dbReference>
<dbReference type="Pfam" id="PF05008">
    <property type="entry name" value="V-SNARE"/>
    <property type="match status" value="1"/>
</dbReference>
<evidence type="ECO:0000256" key="1">
    <source>
        <dbReference type="ARBA" id="ARBA00006108"/>
    </source>
</evidence>
<dbReference type="InterPro" id="IPR007705">
    <property type="entry name" value="Vesicle_trsprt_v-SNARE_N"/>
</dbReference>
<dbReference type="GO" id="GO:0031902">
    <property type="term" value="C:late endosome membrane"/>
    <property type="evidence" value="ECO:0007669"/>
    <property type="project" value="TreeGrafter"/>
</dbReference>
<proteinExistence type="inferred from homology"/>
<reference evidence="12" key="2">
    <citation type="submission" date="2024-10" db="UniProtKB">
        <authorList>
            <consortium name="EnsemblProtists"/>
        </authorList>
    </citation>
    <scope>IDENTIFICATION</scope>
</reference>
<keyword evidence="5 10" id="KW-1133">Transmembrane helix</keyword>
<evidence type="ECO:0000256" key="2">
    <source>
        <dbReference type="ARBA" id="ARBA00022448"/>
    </source>
</evidence>
<comment type="subcellular location">
    <subcellularLocation>
        <location evidence="8">Endomembrane system</location>
        <topology evidence="8">Single-pass type IV membrane protein</topology>
    </subcellularLocation>
</comment>
<keyword evidence="2" id="KW-0813">Transport</keyword>
<dbReference type="InterPro" id="IPR010989">
    <property type="entry name" value="SNARE"/>
</dbReference>
<dbReference type="RefSeq" id="XP_005769903.1">
    <property type="nucleotide sequence ID" value="XM_005769846.1"/>
</dbReference>
<dbReference type="SUPFAM" id="SSF58038">
    <property type="entry name" value="SNARE fusion complex"/>
    <property type="match status" value="1"/>
</dbReference>
<evidence type="ECO:0000256" key="3">
    <source>
        <dbReference type="ARBA" id="ARBA00022692"/>
    </source>
</evidence>
<dbReference type="eggNOG" id="KOG1666">
    <property type="taxonomic scope" value="Eukaryota"/>
</dbReference>
<keyword evidence="4" id="KW-0653">Protein transport</keyword>
<dbReference type="GO" id="GO:0006886">
    <property type="term" value="P:intracellular protein transport"/>
    <property type="evidence" value="ECO:0007669"/>
    <property type="project" value="InterPro"/>
</dbReference>
<evidence type="ECO:0000313" key="13">
    <source>
        <dbReference type="Proteomes" id="UP000013827"/>
    </source>
</evidence>
<protein>
    <recommendedName>
        <fullName evidence="11">Vesicle transport v-SNARE N-terminal domain-containing protein</fullName>
    </recommendedName>
</protein>
<dbReference type="FunFam" id="1.20.5.110:FF:000002">
    <property type="entry name" value="Vesicle transport through interaction with t-SNAREsB"/>
    <property type="match status" value="1"/>
</dbReference>
<dbReference type="Pfam" id="PF12352">
    <property type="entry name" value="V-SNARE_C"/>
    <property type="match status" value="1"/>
</dbReference>
<dbReference type="HOGENOM" id="CLU_1258115_0_0_1"/>
<evidence type="ECO:0000313" key="12">
    <source>
        <dbReference type="EnsemblProtists" id="EOD17474"/>
    </source>
</evidence>
<name>A0A0D3J1T9_EMIH1</name>
<dbReference type="STRING" id="2903.R1E9C2"/>
<keyword evidence="7 10" id="KW-0472">Membrane</keyword>
<evidence type="ECO:0000256" key="7">
    <source>
        <dbReference type="ARBA" id="ARBA00023136"/>
    </source>
</evidence>
<dbReference type="GeneID" id="17263624"/>
<evidence type="ECO:0000256" key="5">
    <source>
        <dbReference type="ARBA" id="ARBA00022989"/>
    </source>
</evidence>
<feature type="transmembrane region" description="Helical" evidence="10">
    <location>
        <begin position="204"/>
        <end position="222"/>
    </location>
</feature>
<keyword evidence="13" id="KW-1185">Reference proteome</keyword>
<feature type="domain" description="Vesicle transport v-SNARE N-terminal" evidence="11">
    <location>
        <begin position="3"/>
        <end position="92"/>
    </location>
</feature>
<dbReference type="KEGG" id="ehx:EMIHUDRAFT_451431"/>